<dbReference type="EMBL" id="JACEOR010000074">
    <property type="protein sequence ID" value="MBA4504122.1"/>
    <property type="molecule type" value="Genomic_DNA"/>
</dbReference>
<dbReference type="AlphaFoldDB" id="A0A838WPE7"/>
<dbReference type="Proteomes" id="UP000580709">
    <property type="component" value="Unassembled WGS sequence"/>
</dbReference>
<name>A0A838WPE7_9CORY</name>
<evidence type="ECO:0000256" key="1">
    <source>
        <dbReference type="SAM" id="MobiDB-lite"/>
    </source>
</evidence>
<evidence type="ECO:0008006" key="4">
    <source>
        <dbReference type="Google" id="ProtNLM"/>
    </source>
</evidence>
<evidence type="ECO:0000313" key="2">
    <source>
        <dbReference type="EMBL" id="MBA4504122.1"/>
    </source>
</evidence>
<keyword evidence="3" id="KW-1185">Reference proteome</keyword>
<reference evidence="2 3" key="1">
    <citation type="submission" date="2020-07" db="EMBL/GenBank/DDBJ databases">
        <authorList>
            <person name="Khare M."/>
        </authorList>
    </citation>
    <scope>NUCLEOTIDE SEQUENCE [LARGE SCALE GENOMIC DNA]</scope>
    <source>
        <strain evidence="2 3">P8776</strain>
    </source>
</reference>
<feature type="compositionally biased region" description="Basic and acidic residues" evidence="1">
    <location>
        <begin position="291"/>
        <end position="306"/>
    </location>
</feature>
<feature type="region of interest" description="Disordered" evidence="1">
    <location>
        <begin position="289"/>
        <end position="314"/>
    </location>
</feature>
<organism evidence="2 3">
    <name type="scientific">Corynebacterium sanguinis</name>
    <dbReference type="NCBI Taxonomy" id="2594913"/>
    <lineage>
        <taxon>Bacteria</taxon>
        <taxon>Bacillati</taxon>
        <taxon>Actinomycetota</taxon>
        <taxon>Actinomycetes</taxon>
        <taxon>Mycobacteriales</taxon>
        <taxon>Corynebacteriaceae</taxon>
        <taxon>Corynebacterium</taxon>
    </lineage>
</organism>
<gene>
    <name evidence="2" type="ORF">H0H28_02000</name>
</gene>
<protein>
    <recommendedName>
        <fullName evidence="4">EcsC family protein</fullName>
    </recommendedName>
</protein>
<accession>A0A838WPE7</accession>
<comment type="caution">
    <text evidence="2">The sequence shown here is derived from an EMBL/GenBank/DDBJ whole genome shotgun (WGS) entry which is preliminary data.</text>
</comment>
<evidence type="ECO:0000313" key="3">
    <source>
        <dbReference type="Proteomes" id="UP000580709"/>
    </source>
</evidence>
<dbReference type="RefSeq" id="WP_181729410.1">
    <property type="nucleotide sequence ID" value="NZ_JACEOR010000074.1"/>
</dbReference>
<proteinExistence type="predicted"/>
<sequence>MIFGRSDSPRNNSTGSVDDAQVKEVITDAFNSDSKTLEDEAGRIGKSFIAVVDKAVHLQSGSIKAHVNWLRRQNPDASPAEVQAKMDRHFRTTVSGTGAGAGLAAAVPGIGLITGAAAIAGESVVFLDIAAFYTVASAYLRGIDIDDPERRRAVVLVTLTGTQGLAVVDSVLGSGGKFTRTNMLSRFSGPTLVEANNILTRTALRSVTKRLRRTWLGKFLPLGIGAVAGTIANRKLATVVSDNVSASLGPLPPRFAQELPAEASAEEQEMVKRAKNPRAFLSFIAGAVGGEKSDTDNTSETSDKKRTRERRNRG</sequence>